<gene>
    <name evidence="2" type="ORF">DU000_08780</name>
</gene>
<dbReference type="EMBL" id="QPGB01000003">
    <property type="protein sequence ID" value="RCS57530.1"/>
    <property type="molecule type" value="Genomic_DNA"/>
</dbReference>
<dbReference type="SUPFAM" id="SSF56281">
    <property type="entry name" value="Metallo-hydrolase/oxidoreductase"/>
    <property type="match status" value="1"/>
</dbReference>
<evidence type="ECO:0000313" key="2">
    <source>
        <dbReference type="EMBL" id="RCS57530.1"/>
    </source>
</evidence>
<dbReference type="GO" id="GO:1902660">
    <property type="term" value="P:negative regulation of glucose mediated signaling pathway"/>
    <property type="evidence" value="ECO:0007669"/>
    <property type="project" value="TreeGrafter"/>
</dbReference>
<name>A0A368L2B6_9BURK</name>
<dbReference type="RefSeq" id="WP_114403012.1">
    <property type="nucleotide sequence ID" value="NZ_QPGB01000003.1"/>
</dbReference>
<keyword evidence="3" id="KW-1185">Reference proteome</keyword>
<dbReference type="SMART" id="SM00849">
    <property type="entry name" value="Lactamase_B"/>
    <property type="match status" value="1"/>
</dbReference>
<dbReference type="GO" id="GO:0047555">
    <property type="term" value="F:3',5'-cyclic-GMP phosphodiesterase activity"/>
    <property type="evidence" value="ECO:0007669"/>
    <property type="project" value="TreeGrafter"/>
</dbReference>
<feature type="domain" description="Metallo-beta-lactamase" evidence="1">
    <location>
        <begin position="36"/>
        <end position="222"/>
    </location>
</feature>
<dbReference type="InterPro" id="IPR001279">
    <property type="entry name" value="Metallo-B-lactamas"/>
</dbReference>
<proteinExistence type="predicted"/>
<protein>
    <submittedName>
        <fullName evidence="2">3',5'-cyclic-nucleotide phosphodiesterase</fullName>
    </submittedName>
</protein>
<evidence type="ECO:0000313" key="3">
    <source>
        <dbReference type="Proteomes" id="UP000252357"/>
    </source>
</evidence>
<dbReference type="PANTHER" id="PTHR28283:SF1">
    <property type="entry name" value="3',5'-CYCLIC-NUCLEOTIDE PHOSPHODIESTERASE 1"/>
    <property type="match status" value="1"/>
</dbReference>
<dbReference type="GO" id="GO:0004115">
    <property type="term" value="F:3',5'-cyclic-AMP phosphodiesterase activity"/>
    <property type="evidence" value="ECO:0007669"/>
    <property type="project" value="InterPro"/>
</dbReference>
<dbReference type="InterPro" id="IPR000396">
    <property type="entry name" value="Pdiesterase2"/>
</dbReference>
<dbReference type="InterPro" id="IPR036866">
    <property type="entry name" value="RibonucZ/Hydroxyglut_hydro"/>
</dbReference>
<dbReference type="Pfam" id="PF12706">
    <property type="entry name" value="Lactamase_B_2"/>
    <property type="match status" value="1"/>
</dbReference>
<dbReference type="Proteomes" id="UP000252357">
    <property type="component" value="Unassembled WGS sequence"/>
</dbReference>
<dbReference type="AlphaFoldDB" id="A0A368L2B6"/>
<dbReference type="OrthoDB" id="9803916at2"/>
<accession>A0A368L2B6</accession>
<dbReference type="PRINTS" id="PR00388">
    <property type="entry name" value="PDIESTERASE2"/>
</dbReference>
<dbReference type="GO" id="GO:0006198">
    <property type="term" value="P:cAMP catabolic process"/>
    <property type="evidence" value="ECO:0007669"/>
    <property type="project" value="InterPro"/>
</dbReference>
<evidence type="ECO:0000259" key="1">
    <source>
        <dbReference type="SMART" id="SM00849"/>
    </source>
</evidence>
<reference evidence="2 3" key="1">
    <citation type="journal article" date="2018" name="Int. J. Syst. Evol. Microbiol.">
        <title>Parvibium lacunae gen. nov., sp. nov., a new member of the family Alcaligenaceae isolated from a freshwater pond.</title>
        <authorList>
            <person name="Chen W.M."/>
            <person name="Xie P.B."/>
            <person name="Hsu M.Y."/>
            <person name="Sheu S.Y."/>
        </authorList>
    </citation>
    <scope>NUCLEOTIDE SEQUENCE [LARGE SCALE GENOMIC DNA]</scope>
    <source>
        <strain evidence="2 3">KMB9</strain>
    </source>
</reference>
<dbReference type="PANTHER" id="PTHR28283">
    <property type="entry name" value="3',5'-CYCLIC-NUCLEOTIDE PHOSPHODIESTERASE 1"/>
    <property type="match status" value="1"/>
</dbReference>
<dbReference type="CDD" id="cd07735">
    <property type="entry name" value="class_II_PDE_MBL-fold"/>
    <property type="match status" value="1"/>
</dbReference>
<comment type="caution">
    <text evidence="2">The sequence shown here is derived from an EMBL/GenBank/DDBJ whole genome shotgun (WGS) entry which is preliminary data.</text>
</comment>
<dbReference type="Gene3D" id="3.60.15.10">
    <property type="entry name" value="Ribonuclease Z/Hydroxyacylglutathione hydrolase-like"/>
    <property type="match status" value="1"/>
</dbReference>
<organism evidence="2 3">
    <name type="scientific">Parvibium lacunae</name>
    <dbReference type="NCBI Taxonomy" id="1888893"/>
    <lineage>
        <taxon>Bacteria</taxon>
        <taxon>Pseudomonadati</taxon>
        <taxon>Pseudomonadota</taxon>
        <taxon>Betaproteobacteria</taxon>
        <taxon>Burkholderiales</taxon>
        <taxon>Alcaligenaceae</taxon>
        <taxon>Parvibium</taxon>
    </lineage>
</organism>
<sequence>MASTHSPRRRAHTRHTAQTQIQVLGCSGGIGGPHLRTTALLVDHDVLIDAGTGVGDLSLGELSLIDHIFLTHCHLDHVVSIPLMVDSVGSMRTRPLTVHALPATIEVLKQHLFNWSIWPDFTQIPSPTNPYLIFEPLEIGDEITLNQRTFTVLPAVHTVPACGYAVRNTTSALVFSGDTGPNPALWPILNQMPDLRYLLIETAFCNREKALATLSQHLCPQLLAQELAQLTQPVRVFISHLKPGEVELTMEEVLHDAQAWAPQMLQNGMIFTL</sequence>